<evidence type="ECO:0000313" key="2">
    <source>
        <dbReference type="Proteomes" id="UP000585363"/>
    </source>
</evidence>
<gene>
    <name evidence="1" type="ORF">GW590_10005</name>
</gene>
<reference evidence="1 2" key="2">
    <citation type="submission" date="2020-06" db="EMBL/GenBank/DDBJ databases">
        <title>Polyphasic characterization of a Rahnella strain isolated from tree sap.</title>
        <authorList>
            <person name="Kim I.S."/>
        </authorList>
    </citation>
    <scope>NUCLEOTIDE SEQUENCE [LARGE SCALE GENOMIC DNA]</scope>
    <source>
        <strain evidence="1 2">SAP-1</strain>
    </source>
</reference>
<organism evidence="1 2">
    <name type="scientific">Rouxiella aceris</name>
    <dbReference type="NCBI Taxonomy" id="2703884"/>
    <lineage>
        <taxon>Bacteria</taxon>
        <taxon>Pseudomonadati</taxon>
        <taxon>Pseudomonadota</taxon>
        <taxon>Gammaproteobacteria</taxon>
        <taxon>Enterobacterales</taxon>
        <taxon>Yersiniaceae</taxon>
        <taxon>Rouxiella</taxon>
    </lineage>
</organism>
<protein>
    <submittedName>
        <fullName evidence="1">Uncharacterized protein</fullName>
    </submittedName>
</protein>
<accession>A0A848MG56</accession>
<dbReference type="Proteomes" id="UP000585363">
    <property type="component" value="Unassembled WGS sequence"/>
</dbReference>
<comment type="caution">
    <text evidence="1">The sequence shown here is derived from an EMBL/GenBank/DDBJ whole genome shotgun (WGS) entry which is preliminary data.</text>
</comment>
<keyword evidence="2" id="KW-1185">Reference proteome</keyword>
<dbReference type="AlphaFoldDB" id="A0A848MG56"/>
<proteinExistence type="predicted"/>
<reference evidence="1 2" key="1">
    <citation type="submission" date="2020-01" db="EMBL/GenBank/DDBJ databases">
        <authorList>
            <person name="Lee S.D."/>
        </authorList>
    </citation>
    <scope>NUCLEOTIDE SEQUENCE [LARGE SCALE GENOMIC DNA]</scope>
    <source>
        <strain evidence="1 2">SAP-1</strain>
    </source>
</reference>
<name>A0A848MG56_9GAMM</name>
<sequence length="250" mass="28676">MADFPVEYRPDDDSYLYEEIATQDALNLRAEQTQSFMLGLDNQLFIDDLSIIPRIFQQLYCFHYGLAHLGMTSVRDVMGKLLGNWTGGASAVNIFTGLKNIIPVIHRPQIASLQFNSPGHIELNLLPNLALSIEQVAARLSSPIRTKRADALYKNTYSYFKDNGLSGFDDERGLEVRDISPETLENIVQRVRIFFKCFGWTDYHSKFNLIDAHPLQQLRAVLAYYRRLKILNQYIIDDKLEIGRSRVVGR</sequence>
<dbReference type="EMBL" id="JAADJU010000004">
    <property type="protein sequence ID" value="NMP27197.1"/>
    <property type="molecule type" value="Genomic_DNA"/>
</dbReference>
<evidence type="ECO:0000313" key="1">
    <source>
        <dbReference type="EMBL" id="NMP27197.1"/>
    </source>
</evidence>